<proteinExistence type="predicted"/>
<keyword evidence="3" id="KW-1185">Reference proteome</keyword>
<gene>
    <name evidence="2" type="ORF">EVAR_49329_1</name>
</gene>
<protein>
    <submittedName>
        <fullName evidence="2">Uncharacterized protein</fullName>
    </submittedName>
</protein>
<feature type="compositionally biased region" description="Polar residues" evidence="1">
    <location>
        <begin position="33"/>
        <end position="48"/>
    </location>
</feature>
<dbReference type="Proteomes" id="UP000299102">
    <property type="component" value="Unassembled WGS sequence"/>
</dbReference>
<evidence type="ECO:0000313" key="3">
    <source>
        <dbReference type="Proteomes" id="UP000299102"/>
    </source>
</evidence>
<feature type="region of interest" description="Disordered" evidence="1">
    <location>
        <begin position="79"/>
        <end position="107"/>
    </location>
</feature>
<evidence type="ECO:0000313" key="2">
    <source>
        <dbReference type="EMBL" id="GBP72146.1"/>
    </source>
</evidence>
<reference evidence="2 3" key="1">
    <citation type="journal article" date="2019" name="Commun. Biol.">
        <title>The bagworm genome reveals a unique fibroin gene that provides high tensile strength.</title>
        <authorList>
            <person name="Kono N."/>
            <person name="Nakamura H."/>
            <person name="Ohtoshi R."/>
            <person name="Tomita M."/>
            <person name="Numata K."/>
            <person name="Arakawa K."/>
        </authorList>
    </citation>
    <scope>NUCLEOTIDE SEQUENCE [LARGE SCALE GENOMIC DNA]</scope>
</reference>
<name>A0A4C1Y873_EUMVA</name>
<dbReference type="AlphaFoldDB" id="A0A4C1Y873"/>
<comment type="caution">
    <text evidence="2">The sequence shown here is derived from an EMBL/GenBank/DDBJ whole genome shotgun (WGS) entry which is preliminary data.</text>
</comment>
<organism evidence="2 3">
    <name type="scientific">Eumeta variegata</name>
    <name type="common">Bagworm moth</name>
    <name type="synonym">Eumeta japonica</name>
    <dbReference type="NCBI Taxonomy" id="151549"/>
    <lineage>
        <taxon>Eukaryota</taxon>
        <taxon>Metazoa</taxon>
        <taxon>Ecdysozoa</taxon>
        <taxon>Arthropoda</taxon>
        <taxon>Hexapoda</taxon>
        <taxon>Insecta</taxon>
        <taxon>Pterygota</taxon>
        <taxon>Neoptera</taxon>
        <taxon>Endopterygota</taxon>
        <taxon>Lepidoptera</taxon>
        <taxon>Glossata</taxon>
        <taxon>Ditrysia</taxon>
        <taxon>Tineoidea</taxon>
        <taxon>Psychidae</taxon>
        <taxon>Oiketicinae</taxon>
        <taxon>Eumeta</taxon>
    </lineage>
</organism>
<accession>A0A4C1Y873</accession>
<evidence type="ECO:0000256" key="1">
    <source>
        <dbReference type="SAM" id="MobiDB-lite"/>
    </source>
</evidence>
<dbReference type="EMBL" id="BGZK01001134">
    <property type="protein sequence ID" value="GBP72146.1"/>
    <property type="molecule type" value="Genomic_DNA"/>
</dbReference>
<feature type="region of interest" description="Disordered" evidence="1">
    <location>
        <begin position="33"/>
        <end position="61"/>
    </location>
</feature>
<sequence>MEAMRGSGEVDLLGRLRRYRRWVTGNKSRTTHTIIVKGQTSRHSSESIWSPPPLDTRNPRSVSSVLPISWEGIGSNIISNGRGSGRWKGKKREWPPKLSLSGREGNG</sequence>